<name>A0ABT4UMB3_9BACT</name>
<dbReference type="SUPFAM" id="SSF55120">
    <property type="entry name" value="Pseudouridine synthase"/>
    <property type="match status" value="1"/>
</dbReference>
<gene>
    <name evidence="2" type="ORF">O3P16_10805</name>
</gene>
<dbReference type="RefSeq" id="WP_407031623.1">
    <property type="nucleotide sequence ID" value="NZ_JAQGEF010000011.1"/>
</dbReference>
<dbReference type="Gene3D" id="3.30.2350.10">
    <property type="entry name" value="Pseudouridine synthase"/>
    <property type="match status" value="1"/>
</dbReference>
<dbReference type="PANTHER" id="PTHR21600">
    <property type="entry name" value="MITOCHONDRIAL RNA PSEUDOURIDINE SYNTHASE"/>
    <property type="match status" value="1"/>
</dbReference>
<evidence type="ECO:0000313" key="2">
    <source>
        <dbReference type="EMBL" id="MDA3615298.1"/>
    </source>
</evidence>
<keyword evidence="3" id="KW-1185">Reference proteome</keyword>
<comment type="caution">
    <text evidence="2">The sequence shown here is derived from an EMBL/GenBank/DDBJ whole genome shotgun (WGS) entry which is preliminary data.</text>
</comment>
<dbReference type="InterPro" id="IPR006224">
    <property type="entry name" value="PsdUridine_synth_RluA-like_CS"/>
</dbReference>
<proteinExistence type="predicted"/>
<dbReference type="Pfam" id="PF00849">
    <property type="entry name" value="PseudoU_synth_2"/>
    <property type="match status" value="1"/>
</dbReference>
<dbReference type="PANTHER" id="PTHR21600:SF89">
    <property type="entry name" value="RIBOSOMAL LARGE SUBUNIT PSEUDOURIDINE SYNTHASE A"/>
    <property type="match status" value="1"/>
</dbReference>
<dbReference type="InterPro" id="IPR006145">
    <property type="entry name" value="PsdUridine_synth_RsuA/RluA"/>
</dbReference>
<evidence type="ECO:0000313" key="3">
    <source>
        <dbReference type="Proteomes" id="UP001210231"/>
    </source>
</evidence>
<dbReference type="CDD" id="cd02869">
    <property type="entry name" value="PseudoU_synth_RluA_like"/>
    <property type="match status" value="1"/>
</dbReference>
<dbReference type="PROSITE" id="PS01129">
    <property type="entry name" value="PSI_RLU"/>
    <property type="match status" value="1"/>
</dbReference>
<sequence>MQSNHYIHYYQQEDLKGISLPGKFTFPFYYTPHPLSLLAAKALQDHLTKAENLDHNFGLNDSKTGMKIGKMFGILVIKDKNEQLGYLWAFSGKLANSNEHPHFVPPVFDMLTEESFYLAQNEIVNNINHKIALLENAVEYQALKQEQAAYTQQSELEISKLRLLLTANKAARKLLREENKKLLSGNDYALLESDLVKQSLGDKHRLNTLINDWKQKLGDIATQIDKYDNDIKCLKQERKEKSNCLQQQLFQQYAFLNKYGDSKSLKTIFSSTSVGTPPAGAGECATPKLLQYAFLNGLSPVAMAEFWWGASPKSEIRKHGQYYPACTGKCEPILKHMLLDIETDENPLLINNGADKQLEIVFEDDQLIIVNKPHDLLSVPGIHIQDSVYSRLKTYLGNIEPLIIHRLDMQTSGLLLVAKTKNAHQYIQKQFLKRSIQKRYTAVLNGSLKEKKGEILLPLKENFEDRPRQMVCFQSGKAAHTKWQLVAIKNGRPVVHFWPLTGRTHQLRIHAAHMDGLNAPIIGDDLYGTSSDRLYLHAAYISFRHPVTKEMVAFEVPDHFNIK</sequence>
<evidence type="ECO:0000259" key="1">
    <source>
        <dbReference type="Pfam" id="PF00849"/>
    </source>
</evidence>
<feature type="domain" description="Pseudouridine synthase RsuA/RluA-like" evidence="1">
    <location>
        <begin position="366"/>
        <end position="513"/>
    </location>
</feature>
<dbReference type="EMBL" id="JAQGEF010000011">
    <property type="protein sequence ID" value="MDA3615298.1"/>
    <property type="molecule type" value="Genomic_DNA"/>
</dbReference>
<protein>
    <submittedName>
        <fullName evidence="2">RluA family pseudouridine synthase</fullName>
    </submittedName>
</protein>
<dbReference type="InterPro" id="IPR020103">
    <property type="entry name" value="PsdUridine_synth_cat_dom_sf"/>
</dbReference>
<organism evidence="2 3">
    <name type="scientific">Polluticaenibacter yanchengensis</name>
    <dbReference type="NCBI Taxonomy" id="3014562"/>
    <lineage>
        <taxon>Bacteria</taxon>
        <taxon>Pseudomonadati</taxon>
        <taxon>Bacteroidota</taxon>
        <taxon>Chitinophagia</taxon>
        <taxon>Chitinophagales</taxon>
        <taxon>Chitinophagaceae</taxon>
        <taxon>Polluticaenibacter</taxon>
    </lineage>
</organism>
<reference evidence="2 3" key="1">
    <citation type="submission" date="2022-12" db="EMBL/GenBank/DDBJ databases">
        <title>Chitinophagaceae gen. sp. nov., a new member of the family Chitinophagaceae, isolated from soil in a chemical factory.</title>
        <authorList>
            <person name="Ke Z."/>
        </authorList>
    </citation>
    <scope>NUCLEOTIDE SEQUENCE [LARGE SCALE GENOMIC DNA]</scope>
    <source>
        <strain evidence="2 3">LY-5</strain>
    </source>
</reference>
<dbReference type="InterPro" id="IPR050188">
    <property type="entry name" value="RluA_PseudoU_synthase"/>
</dbReference>
<accession>A0ABT4UMB3</accession>
<dbReference type="Proteomes" id="UP001210231">
    <property type="component" value="Unassembled WGS sequence"/>
</dbReference>